<dbReference type="AlphaFoldDB" id="A0A2W5FLE5"/>
<comment type="caution">
    <text evidence="1">The sequence shown here is derived from an EMBL/GenBank/DDBJ whole genome shotgun (WGS) entry which is preliminary data.</text>
</comment>
<proteinExistence type="predicted"/>
<gene>
    <name evidence="1" type="ORF">DI586_02680</name>
</gene>
<evidence type="ECO:0000313" key="1">
    <source>
        <dbReference type="EMBL" id="PZP56751.1"/>
    </source>
</evidence>
<protein>
    <submittedName>
        <fullName evidence="1">Uncharacterized protein</fullName>
    </submittedName>
</protein>
<accession>A0A2W5FLE5</accession>
<sequence length="132" mass="14905">MRQNAHLHSPSEDHLMKFLQTSQDLLSLVQHENAILLKDGVLSFEAYLARKVDLMQGFEKEAQNLLNKLSVEKSASSDTQVLLVGEIQRIRDALHVNSVHQLQMLRKKAMQEANEFNMVPAQAGAETESICH</sequence>
<dbReference type="EMBL" id="QFOT01000016">
    <property type="protein sequence ID" value="PZP56751.1"/>
    <property type="molecule type" value="Genomic_DNA"/>
</dbReference>
<dbReference type="Proteomes" id="UP000249739">
    <property type="component" value="Unassembled WGS sequence"/>
</dbReference>
<evidence type="ECO:0000313" key="2">
    <source>
        <dbReference type="Proteomes" id="UP000249739"/>
    </source>
</evidence>
<organism evidence="1 2">
    <name type="scientific">Micavibrio aeruginosavorus</name>
    <dbReference type="NCBI Taxonomy" id="349221"/>
    <lineage>
        <taxon>Bacteria</taxon>
        <taxon>Pseudomonadati</taxon>
        <taxon>Bdellovibrionota</taxon>
        <taxon>Bdellovibrionia</taxon>
        <taxon>Bdellovibrionales</taxon>
        <taxon>Pseudobdellovibrionaceae</taxon>
        <taxon>Micavibrio</taxon>
    </lineage>
</organism>
<reference evidence="1 2" key="1">
    <citation type="submission" date="2017-08" db="EMBL/GenBank/DDBJ databases">
        <title>Infants hospitalized years apart are colonized by the same room-sourced microbial strains.</title>
        <authorList>
            <person name="Brooks B."/>
            <person name="Olm M.R."/>
            <person name="Firek B.A."/>
            <person name="Baker R."/>
            <person name="Thomas B.C."/>
            <person name="Morowitz M.J."/>
            <person name="Banfield J.F."/>
        </authorList>
    </citation>
    <scope>NUCLEOTIDE SEQUENCE [LARGE SCALE GENOMIC DNA]</scope>
    <source>
        <strain evidence="1">S2_006_000_R2_64</strain>
    </source>
</reference>
<name>A0A2W5FLE5_9BACT</name>